<proteinExistence type="inferred from homology"/>
<comment type="catalytic activity">
    <reaction evidence="7">
        <text>adenosine + H2O + H(+) = inosine + NH4(+)</text>
        <dbReference type="Rhea" id="RHEA:24408"/>
        <dbReference type="ChEBI" id="CHEBI:15377"/>
        <dbReference type="ChEBI" id="CHEBI:15378"/>
        <dbReference type="ChEBI" id="CHEBI:16335"/>
        <dbReference type="ChEBI" id="CHEBI:17596"/>
        <dbReference type="ChEBI" id="CHEBI:28938"/>
        <dbReference type="EC" id="3.5.4.4"/>
    </reaction>
    <physiologicalReaction direction="left-to-right" evidence="7">
        <dbReference type="Rhea" id="RHEA:24409"/>
    </physiologicalReaction>
</comment>
<dbReference type="CDD" id="cd16833">
    <property type="entry name" value="YfiH"/>
    <property type="match status" value="1"/>
</dbReference>
<comment type="similarity">
    <text evidence="2 10">Belongs to the purine nucleoside phosphorylase YfiH/LACC1 family.</text>
</comment>
<name>A0A523UYH1_UNCT6</name>
<organism evidence="11 12">
    <name type="scientific">candidate division TA06 bacterium</name>
    <dbReference type="NCBI Taxonomy" id="2250710"/>
    <lineage>
        <taxon>Bacteria</taxon>
        <taxon>Bacteria division TA06</taxon>
    </lineage>
</organism>
<evidence type="ECO:0000256" key="8">
    <source>
        <dbReference type="ARBA" id="ARBA00048968"/>
    </source>
</evidence>
<dbReference type="Proteomes" id="UP000315525">
    <property type="component" value="Unassembled WGS sequence"/>
</dbReference>
<comment type="catalytic activity">
    <reaction evidence="1">
        <text>inosine + phosphate = alpha-D-ribose 1-phosphate + hypoxanthine</text>
        <dbReference type="Rhea" id="RHEA:27646"/>
        <dbReference type="ChEBI" id="CHEBI:17368"/>
        <dbReference type="ChEBI" id="CHEBI:17596"/>
        <dbReference type="ChEBI" id="CHEBI:43474"/>
        <dbReference type="ChEBI" id="CHEBI:57720"/>
        <dbReference type="EC" id="2.4.2.1"/>
    </reaction>
    <physiologicalReaction direction="left-to-right" evidence="1">
        <dbReference type="Rhea" id="RHEA:27647"/>
    </physiologicalReaction>
</comment>
<evidence type="ECO:0000256" key="5">
    <source>
        <dbReference type="ARBA" id="ARBA00022801"/>
    </source>
</evidence>
<dbReference type="SUPFAM" id="SSF64438">
    <property type="entry name" value="CNF1/YfiH-like putative cysteine hydrolases"/>
    <property type="match status" value="1"/>
</dbReference>
<dbReference type="GO" id="GO:0005507">
    <property type="term" value="F:copper ion binding"/>
    <property type="evidence" value="ECO:0007669"/>
    <property type="project" value="TreeGrafter"/>
</dbReference>
<dbReference type="Gene3D" id="3.60.140.10">
    <property type="entry name" value="CNF1/YfiH-like putative cysteine hydrolases"/>
    <property type="match status" value="1"/>
</dbReference>
<dbReference type="EMBL" id="SOJN01000016">
    <property type="protein sequence ID" value="TET47572.1"/>
    <property type="molecule type" value="Genomic_DNA"/>
</dbReference>
<evidence type="ECO:0000256" key="6">
    <source>
        <dbReference type="ARBA" id="ARBA00022833"/>
    </source>
</evidence>
<accession>A0A523UYH1</accession>
<dbReference type="NCBIfam" id="TIGR00726">
    <property type="entry name" value="peptidoglycan editing factor PgeF"/>
    <property type="match status" value="1"/>
</dbReference>
<keyword evidence="6" id="KW-0862">Zinc</keyword>
<keyword evidence="4" id="KW-0479">Metal-binding</keyword>
<evidence type="ECO:0000256" key="3">
    <source>
        <dbReference type="ARBA" id="ARBA00022679"/>
    </source>
</evidence>
<comment type="caution">
    <text evidence="11">The sequence shown here is derived from an EMBL/GenBank/DDBJ whole genome shotgun (WGS) entry which is preliminary data.</text>
</comment>
<keyword evidence="3" id="KW-0808">Transferase</keyword>
<dbReference type="InterPro" id="IPR038371">
    <property type="entry name" value="Cu_polyphenol_OxRdtase_sf"/>
</dbReference>
<dbReference type="GO" id="GO:0017061">
    <property type="term" value="F:S-methyl-5-thioadenosine phosphorylase activity"/>
    <property type="evidence" value="ECO:0007669"/>
    <property type="project" value="UniProtKB-EC"/>
</dbReference>
<evidence type="ECO:0000313" key="11">
    <source>
        <dbReference type="EMBL" id="TET47572.1"/>
    </source>
</evidence>
<evidence type="ECO:0000256" key="4">
    <source>
        <dbReference type="ARBA" id="ARBA00022723"/>
    </source>
</evidence>
<evidence type="ECO:0000313" key="12">
    <source>
        <dbReference type="Proteomes" id="UP000315525"/>
    </source>
</evidence>
<dbReference type="InterPro" id="IPR003730">
    <property type="entry name" value="Cu_polyphenol_OxRdtase"/>
</dbReference>
<evidence type="ECO:0000256" key="7">
    <source>
        <dbReference type="ARBA" id="ARBA00047989"/>
    </source>
</evidence>
<evidence type="ECO:0000256" key="2">
    <source>
        <dbReference type="ARBA" id="ARBA00007353"/>
    </source>
</evidence>
<dbReference type="GO" id="GO:0016787">
    <property type="term" value="F:hydrolase activity"/>
    <property type="evidence" value="ECO:0007669"/>
    <property type="project" value="UniProtKB-KW"/>
</dbReference>
<dbReference type="InterPro" id="IPR011324">
    <property type="entry name" value="Cytotoxic_necrot_fac-like_cat"/>
</dbReference>
<gene>
    <name evidence="11" type="primary">pgeF</name>
    <name evidence="11" type="ORF">E3J62_01055</name>
</gene>
<dbReference type="PANTHER" id="PTHR30616">
    <property type="entry name" value="UNCHARACTERIZED PROTEIN YFIH"/>
    <property type="match status" value="1"/>
</dbReference>
<evidence type="ECO:0000256" key="10">
    <source>
        <dbReference type="RuleBase" id="RU361274"/>
    </source>
</evidence>
<dbReference type="Pfam" id="PF02578">
    <property type="entry name" value="Cu-oxidase_4"/>
    <property type="match status" value="1"/>
</dbReference>
<dbReference type="PANTHER" id="PTHR30616:SF2">
    <property type="entry name" value="PURINE NUCLEOSIDE PHOSPHORYLASE LACC1"/>
    <property type="match status" value="1"/>
</dbReference>
<protein>
    <recommendedName>
        <fullName evidence="10">Purine nucleoside phosphorylase</fullName>
    </recommendedName>
</protein>
<comment type="catalytic activity">
    <reaction evidence="8">
        <text>adenosine + phosphate = alpha-D-ribose 1-phosphate + adenine</text>
        <dbReference type="Rhea" id="RHEA:27642"/>
        <dbReference type="ChEBI" id="CHEBI:16335"/>
        <dbReference type="ChEBI" id="CHEBI:16708"/>
        <dbReference type="ChEBI" id="CHEBI:43474"/>
        <dbReference type="ChEBI" id="CHEBI:57720"/>
        <dbReference type="EC" id="2.4.2.1"/>
    </reaction>
    <physiologicalReaction direction="left-to-right" evidence="8">
        <dbReference type="Rhea" id="RHEA:27643"/>
    </physiologicalReaction>
</comment>
<comment type="catalytic activity">
    <reaction evidence="9">
        <text>S-methyl-5'-thioadenosine + phosphate = 5-(methylsulfanyl)-alpha-D-ribose 1-phosphate + adenine</text>
        <dbReference type="Rhea" id="RHEA:11852"/>
        <dbReference type="ChEBI" id="CHEBI:16708"/>
        <dbReference type="ChEBI" id="CHEBI:17509"/>
        <dbReference type="ChEBI" id="CHEBI:43474"/>
        <dbReference type="ChEBI" id="CHEBI:58533"/>
        <dbReference type="EC" id="2.4.2.28"/>
    </reaction>
    <physiologicalReaction direction="left-to-right" evidence="9">
        <dbReference type="Rhea" id="RHEA:11853"/>
    </physiologicalReaction>
</comment>
<reference evidence="11 12" key="1">
    <citation type="submission" date="2019-03" db="EMBL/GenBank/DDBJ databases">
        <title>Metabolic potential of uncultured bacteria and archaea associated with petroleum seepage in deep-sea sediments.</title>
        <authorList>
            <person name="Dong X."/>
            <person name="Hubert C."/>
        </authorList>
    </citation>
    <scope>NUCLEOTIDE SEQUENCE [LARGE SCALE GENOMIC DNA]</scope>
    <source>
        <strain evidence="11">E44_bin18</strain>
    </source>
</reference>
<evidence type="ECO:0000256" key="1">
    <source>
        <dbReference type="ARBA" id="ARBA00000553"/>
    </source>
</evidence>
<evidence type="ECO:0000256" key="9">
    <source>
        <dbReference type="ARBA" id="ARBA00049893"/>
    </source>
</evidence>
<sequence>MSDPLNKCETRDFNPWKLRADGGVAFLEYAAWPQVRCLFTTRIGGASARPYDSLNLSISTGDEPEVVDKNLVFVRRSCGLDDRRIVRTKQTHSKVVTLVDCEKSDHVGDGLVTALKGTWLAVSVADCVPIYMYDNDNDAVGIVHAGWRGTLKKISASCVGRMSEAFGSNPSNISVVFGPGIGPCCYEVSSELASEFDKAFPESVTGRYVDLFKANRMMLEDVGVRCVAGGPVCTSCHSDLFFSHRRDRGKTGRMLGLIALRPA</sequence>
<dbReference type="AlphaFoldDB" id="A0A523UYH1"/>
<keyword evidence="5" id="KW-0378">Hydrolase</keyword>